<evidence type="ECO:0000256" key="12">
    <source>
        <dbReference type="HAMAP-Rule" id="MF_00983"/>
    </source>
</evidence>
<keyword evidence="6 12" id="KW-0347">Helicase</keyword>
<dbReference type="AlphaFoldDB" id="A0A1M6D511"/>
<dbReference type="NCBIfam" id="TIGR00595">
    <property type="entry name" value="priA"/>
    <property type="match status" value="1"/>
</dbReference>
<reference evidence="15 16" key="1">
    <citation type="submission" date="2016-11" db="EMBL/GenBank/DDBJ databases">
        <authorList>
            <person name="Jaros S."/>
            <person name="Januszkiewicz K."/>
            <person name="Wedrychowicz H."/>
        </authorList>
    </citation>
    <scope>NUCLEOTIDE SEQUENCE [LARGE SCALE GENOMIC DNA]</scope>
    <source>
        <strain evidence="15 16">DSM 21864</strain>
    </source>
</reference>
<evidence type="ECO:0000256" key="1">
    <source>
        <dbReference type="ARBA" id="ARBA00022515"/>
    </source>
</evidence>
<dbReference type="InterPro" id="IPR011545">
    <property type="entry name" value="DEAD/DEAH_box_helicase_dom"/>
</dbReference>
<dbReference type="GO" id="GO:0006269">
    <property type="term" value="P:DNA replication, synthesis of primer"/>
    <property type="evidence" value="ECO:0007669"/>
    <property type="project" value="UniProtKB-KW"/>
</dbReference>
<comment type="similarity">
    <text evidence="12">Belongs to the helicase family. PriA subfamily.</text>
</comment>
<dbReference type="Gene3D" id="3.40.1440.60">
    <property type="entry name" value="PriA, 3(prime) DNA-binding domain"/>
    <property type="match status" value="1"/>
</dbReference>
<dbReference type="InterPro" id="IPR041222">
    <property type="entry name" value="PriA_3primeBD"/>
</dbReference>
<dbReference type="Pfam" id="PF18319">
    <property type="entry name" value="Zn_ribbon_PriA"/>
    <property type="match status" value="1"/>
</dbReference>
<dbReference type="InterPro" id="IPR040498">
    <property type="entry name" value="PriA_CRR"/>
</dbReference>
<feature type="binding site" evidence="12">
    <location>
        <position position="445"/>
    </location>
    <ligand>
        <name>Zn(2+)</name>
        <dbReference type="ChEBI" id="CHEBI:29105"/>
        <label>2</label>
    </ligand>
</feature>
<name>A0A1M6D511_9CLOT</name>
<keyword evidence="4 12" id="KW-0547">Nucleotide-binding</keyword>
<evidence type="ECO:0000256" key="9">
    <source>
        <dbReference type="ARBA" id="ARBA00023125"/>
    </source>
</evidence>
<dbReference type="SMART" id="SM00490">
    <property type="entry name" value="HELICc"/>
    <property type="match status" value="1"/>
</dbReference>
<organism evidence="15 16">
    <name type="scientific">Clostridium amylolyticum</name>
    <dbReference type="NCBI Taxonomy" id="1121298"/>
    <lineage>
        <taxon>Bacteria</taxon>
        <taxon>Bacillati</taxon>
        <taxon>Bacillota</taxon>
        <taxon>Clostridia</taxon>
        <taxon>Eubacteriales</taxon>
        <taxon>Clostridiaceae</taxon>
        <taxon>Clostridium</taxon>
    </lineage>
</organism>
<sequence length="730" mass="83921">MFAGIIVNNESILLDKIFTYKVPEKLLKDIKIGQLVKIPFGKSNKLVFGFVYTLKDTITTEVKNIKEIYYISEKNQLFTLSDIKLIEYIKKSYLSTYLEAIKLFIPPGIITGVKAKTKIVLYTSKALEDKYSKEPYITIYNFVRDNNGTLIKSEIASSLNLSISPINTMIKHGFLSTSSEEVTRYNVREYDVYEKKQLNEEQLIAVNEIINSKKNMFLLNGITGSGKTEVYMNLVEHYMKNNKSSIILVPEISLTPQMVERFKGRFGKDIAIFHSKLSDGERYDEWFRVKQGKVKLAIGARSAIFLPFSDLGLIVIDEEHESSYKSDSDPKYHVRDIAKVLSYNNSCKVVLGSATPSIESFYHTYNGEYQLINLKNRVDGATLPLITLIDMREELANNNRSVFSKELFEEINLRLAKKEQIILFLNRRGFSTFVSCRKCGYVFKCPNCDISLTYHNSGNLICHYCGHRERSVNACPSCKSKYVKYFGIGTEKLENEIKRYFPKSKTLRMDFDTTRKKNSYEEIYNTFKKGEADILLGTQMIAKGLDFPNVTLVGVISADLSLNLPDYRAAERTYQLITQVAGRAGRRKKLGKVIVQTYTPQHYSLQYAKNYDYLSLYNEEIKIREAMNNPPFSRILSINLSSENERVLINKANEIGIKIKEEFKKDEFQILGPSPSIISKIKKMFRWQIIIKGIITDERAADIKNRVYDLIKDVYSDIRINIDINPNSLL</sequence>
<comment type="catalytic activity">
    <reaction evidence="12">
        <text>Couples ATP hydrolysis with the unwinding of duplex DNA by translocating in the 3'-5' direction.</text>
        <dbReference type="EC" id="5.6.2.4"/>
    </reaction>
</comment>
<accession>A0A1M6D511</accession>
<evidence type="ECO:0000256" key="6">
    <source>
        <dbReference type="ARBA" id="ARBA00022806"/>
    </source>
</evidence>
<feature type="binding site" evidence="12">
    <location>
        <position position="436"/>
    </location>
    <ligand>
        <name>Zn(2+)</name>
        <dbReference type="ChEBI" id="CHEBI:29105"/>
        <label>1</label>
    </ligand>
</feature>
<dbReference type="SUPFAM" id="SSF52540">
    <property type="entry name" value="P-loop containing nucleoside triphosphate hydrolases"/>
    <property type="match status" value="1"/>
</dbReference>
<comment type="function">
    <text evidence="12">Initiates the restart of stalled replication forks, which reloads the replicative helicase on sites other than the origin of replication. Recognizes and binds to abandoned replication forks and remodels them to uncover a helicase loading site. Promotes assembly of the primosome at these replication forks.</text>
</comment>
<dbReference type="InterPro" id="IPR014001">
    <property type="entry name" value="Helicase_ATP-bd"/>
</dbReference>
<evidence type="ECO:0000256" key="3">
    <source>
        <dbReference type="ARBA" id="ARBA00022723"/>
    </source>
</evidence>
<protein>
    <recommendedName>
        <fullName evidence="12">Replication restart protein PriA</fullName>
    </recommendedName>
    <alternativeName>
        <fullName evidence="12">ATP-dependent DNA helicase PriA</fullName>
        <ecNumber evidence="12">5.6.2.4</ecNumber>
    </alternativeName>
    <alternativeName>
        <fullName evidence="12">DNA 3'-5' helicase PriA</fullName>
    </alternativeName>
</protein>
<dbReference type="EMBL" id="FQZO01000001">
    <property type="protein sequence ID" value="SHI68357.1"/>
    <property type="molecule type" value="Genomic_DNA"/>
</dbReference>
<dbReference type="InterPro" id="IPR041236">
    <property type="entry name" value="PriA_C"/>
</dbReference>
<dbReference type="InterPro" id="IPR005259">
    <property type="entry name" value="PriA"/>
</dbReference>
<keyword evidence="7 12" id="KW-0862">Zinc</keyword>
<keyword evidence="3 12" id="KW-0479">Metal-binding</keyword>
<dbReference type="Gene3D" id="3.40.50.300">
    <property type="entry name" value="P-loop containing nucleotide triphosphate hydrolases"/>
    <property type="match status" value="2"/>
</dbReference>
<dbReference type="Proteomes" id="UP000184080">
    <property type="component" value="Unassembled WGS sequence"/>
</dbReference>
<dbReference type="GO" id="GO:0006302">
    <property type="term" value="P:double-strand break repair"/>
    <property type="evidence" value="ECO:0007669"/>
    <property type="project" value="InterPro"/>
</dbReference>
<comment type="cofactor">
    <cofactor evidence="12">
        <name>Zn(2+)</name>
        <dbReference type="ChEBI" id="CHEBI:29105"/>
    </cofactor>
    <text evidence="12">Binds 2 zinc ions per subunit.</text>
</comment>
<feature type="binding site" evidence="12">
    <location>
        <position position="439"/>
    </location>
    <ligand>
        <name>Zn(2+)</name>
        <dbReference type="ChEBI" id="CHEBI:29105"/>
        <label>1</label>
    </ligand>
</feature>
<dbReference type="GO" id="GO:0003677">
    <property type="term" value="F:DNA binding"/>
    <property type="evidence" value="ECO:0007669"/>
    <property type="project" value="UniProtKB-UniRule"/>
</dbReference>
<evidence type="ECO:0000256" key="4">
    <source>
        <dbReference type="ARBA" id="ARBA00022741"/>
    </source>
</evidence>
<evidence type="ECO:0000259" key="14">
    <source>
        <dbReference type="PROSITE" id="PS51194"/>
    </source>
</evidence>
<evidence type="ECO:0000313" key="16">
    <source>
        <dbReference type="Proteomes" id="UP000184080"/>
    </source>
</evidence>
<dbReference type="SMART" id="SM00487">
    <property type="entry name" value="DEXDc"/>
    <property type="match status" value="1"/>
</dbReference>
<dbReference type="EC" id="5.6.2.4" evidence="12"/>
<dbReference type="GO" id="GO:0043138">
    <property type="term" value="F:3'-5' DNA helicase activity"/>
    <property type="evidence" value="ECO:0007669"/>
    <property type="project" value="UniProtKB-EC"/>
</dbReference>
<proteinExistence type="inferred from homology"/>
<dbReference type="InterPro" id="IPR027417">
    <property type="entry name" value="P-loop_NTPase"/>
</dbReference>
<dbReference type="OrthoDB" id="9759544at2"/>
<evidence type="ECO:0000256" key="11">
    <source>
        <dbReference type="ARBA" id="ARBA00048988"/>
    </source>
</evidence>
<evidence type="ECO:0000256" key="5">
    <source>
        <dbReference type="ARBA" id="ARBA00022801"/>
    </source>
</evidence>
<feature type="binding site" evidence="12">
    <location>
        <position position="478"/>
    </location>
    <ligand>
        <name>Zn(2+)</name>
        <dbReference type="ChEBI" id="CHEBI:29105"/>
        <label>1</label>
    </ligand>
</feature>
<dbReference type="STRING" id="1121298.SAMN05444401_1342"/>
<dbReference type="PANTHER" id="PTHR30580">
    <property type="entry name" value="PRIMOSOMAL PROTEIN N"/>
    <property type="match status" value="1"/>
</dbReference>
<feature type="binding site" evidence="12">
    <location>
        <position position="462"/>
    </location>
    <ligand>
        <name>Zn(2+)</name>
        <dbReference type="ChEBI" id="CHEBI:29105"/>
        <label>2</label>
    </ligand>
</feature>
<keyword evidence="2 12" id="KW-0235">DNA replication</keyword>
<dbReference type="PROSITE" id="PS51194">
    <property type="entry name" value="HELICASE_CTER"/>
    <property type="match status" value="1"/>
</dbReference>
<evidence type="ECO:0000256" key="10">
    <source>
        <dbReference type="ARBA" id="ARBA00023235"/>
    </source>
</evidence>
<dbReference type="Pfam" id="PF00271">
    <property type="entry name" value="Helicase_C"/>
    <property type="match status" value="1"/>
</dbReference>
<keyword evidence="9 12" id="KW-0238">DNA-binding</keyword>
<dbReference type="HAMAP" id="MF_00983">
    <property type="entry name" value="PriA"/>
    <property type="match status" value="1"/>
</dbReference>
<comment type="subunit">
    <text evidence="12">Component of the replication restart primosome.</text>
</comment>
<feature type="domain" description="Helicase ATP-binding" evidence="13">
    <location>
        <begin position="208"/>
        <end position="374"/>
    </location>
</feature>
<dbReference type="CDD" id="cd18804">
    <property type="entry name" value="SF2_C_priA"/>
    <property type="match status" value="1"/>
</dbReference>
<keyword evidence="1 12" id="KW-0639">Primosome</keyword>
<dbReference type="PANTHER" id="PTHR30580:SF0">
    <property type="entry name" value="PRIMOSOMAL PROTEIN N"/>
    <property type="match status" value="1"/>
</dbReference>
<dbReference type="GO" id="GO:0016887">
    <property type="term" value="F:ATP hydrolysis activity"/>
    <property type="evidence" value="ECO:0007669"/>
    <property type="project" value="RHEA"/>
</dbReference>
<dbReference type="GO" id="GO:0006270">
    <property type="term" value="P:DNA replication initiation"/>
    <property type="evidence" value="ECO:0007669"/>
    <property type="project" value="TreeGrafter"/>
</dbReference>
<keyword evidence="5 12" id="KW-0378">Hydrolase</keyword>
<evidence type="ECO:0000256" key="2">
    <source>
        <dbReference type="ARBA" id="ARBA00022705"/>
    </source>
</evidence>
<feature type="binding site" evidence="12">
    <location>
        <position position="448"/>
    </location>
    <ligand>
        <name>Zn(2+)</name>
        <dbReference type="ChEBI" id="CHEBI:29105"/>
        <label>2</label>
    </ligand>
</feature>
<dbReference type="Pfam" id="PF18074">
    <property type="entry name" value="PriA_C"/>
    <property type="match status" value="1"/>
</dbReference>
<evidence type="ECO:0000256" key="8">
    <source>
        <dbReference type="ARBA" id="ARBA00022840"/>
    </source>
</evidence>
<feature type="domain" description="Helicase C-terminal" evidence="14">
    <location>
        <begin position="470"/>
        <end position="646"/>
    </location>
</feature>
<keyword evidence="16" id="KW-1185">Reference proteome</keyword>
<evidence type="ECO:0000259" key="13">
    <source>
        <dbReference type="PROSITE" id="PS51192"/>
    </source>
</evidence>
<feature type="binding site" evidence="12">
    <location>
        <position position="475"/>
    </location>
    <ligand>
        <name>Zn(2+)</name>
        <dbReference type="ChEBI" id="CHEBI:29105"/>
        <label>1</label>
    </ligand>
</feature>
<evidence type="ECO:0000313" key="15">
    <source>
        <dbReference type="EMBL" id="SHI68357.1"/>
    </source>
</evidence>
<dbReference type="Pfam" id="PF17764">
    <property type="entry name" value="PriA_3primeBD"/>
    <property type="match status" value="1"/>
</dbReference>
<dbReference type="GO" id="GO:0005524">
    <property type="term" value="F:ATP binding"/>
    <property type="evidence" value="ECO:0007669"/>
    <property type="project" value="UniProtKB-UniRule"/>
</dbReference>
<dbReference type="CDD" id="cd17929">
    <property type="entry name" value="DEXHc_priA"/>
    <property type="match status" value="1"/>
</dbReference>
<comment type="catalytic activity">
    <reaction evidence="11 12">
        <text>ATP + H2O = ADP + phosphate + H(+)</text>
        <dbReference type="Rhea" id="RHEA:13065"/>
        <dbReference type="ChEBI" id="CHEBI:15377"/>
        <dbReference type="ChEBI" id="CHEBI:15378"/>
        <dbReference type="ChEBI" id="CHEBI:30616"/>
        <dbReference type="ChEBI" id="CHEBI:43474"/>
        <dbReference type="ChEBI" id="CHEBI:456216"/>
        <dbReference type="EC" id="5.6.2.4"/>
    </reaction>
</comment>
<feature type="binding site" evidence="12">
    <location>
        <position position="465"/>
    </location>
    <ligand>
        <name>Zn(2+)</name>
        <dbReference type="ChEBI" id="CHEBI:29105"/>
        <label>2</label>
    </ligand>
</feature>
<keyword evidence="10 12" id="KW-0413">Isomerase</keyword>
<dbReference type="GO" id="GO:0006310">
    <property type="term" value="P:DNA recombination"/>
    <property type="evidence" value="ECO:0007669"/>
    <property type="project" value="InterPro"/>
</dbReference>
<dbReference type="FunFam" id="3.40.50.300:FF:000489">
    <property type="entry name" value="Primosome assembly protein PriA"/>
    <property type="match status" value="1"/>
</dbReference>
<dbReference type="GO" id="GO:1990077">
    <property type="term" value="C:primosome complex"/>
    <property type="evidence" value="ECO:0007669"/>
    <property type="project" value="UniProtKB-UniRule"/>
</dbReference>
<dbReference type="PROSITE" id="PS51192">
    <property type="entry name" value="HELICASE_ATP_BIND_1"/>
    <property type="match status" value="1"/>
</dbReference>
<dbReference type="Pfam" id="PF00270">
    <property type="entry name" value="DEAD"/>
    <property type="match status" value="1"/>
</dbReference>
<dbReference type="InterPro" id="IPR042115">
    <property type="entry name" value="PriA_3primeBD_sf"/>
</dbReference>
<gene>
    <name evidence="12" type="primary">priA</name>
    <name evidence="15" type="ORF">SAMN05444401_1342</name>
</gene>
<evidence type="ECO:0000256" key="7">
    <source>
        <dbReference type="ARBA" id="ARBA00022833"/>
    </source>
</evidence>
<dbReference type="GO" id="GO:0008270">
    <property type="term" value="F:zinc ion binding"/>
    <property type="evidence" value="ECO:0007669"/>
    <property type="project" value="UniProtKB-UniRule"/>
</dbReference>
<dbReference type="NCBIfam" id="NF004066">
    <property type="entry name" value="PRK05580.1-3"/>
    <property type="match status" value="1"/>
</dbReference>
<dbReference type="InterPro" id="IPR001650">
    <property type="entry name" value="Helicase_C-like"/>
</dbReference>
<dbReference type="RefSeq" id="WP_073004813.1">
    <property type="nucleotide sequence ID" value="NZ_FQZO01000001.1"/>
</dbReference>
<keyword evidence="8 12" id="KW-0067">ATP-binding</keyword>